<feature type="transmembrane region" description="Helical" evidence="9">
    <location>
        <begin position="430"/>
        <end position="457"/>
    </location>
</feature>
<dbReference type="Proteomes" id="UP000285278">
    <property type="component" value="Unassembled WGS sequence"/>
</dbReference>
<dbReference type="NCBIfam" id="TIGR00842">
    <property type="entry name" value="bcct"/>
    <property type="match status" value="1"/>
</dbReference>
<feature type="region of interest" description="Disordered" evidence="8">
    <location>
        <begin position="1"/>
        <end position="24"/>
    </location>
</feature>
<organism evidence="10 11">
    <name type="scientific">Corynebacterium falsenii</name>
    <dbReference type="NCBI Taxonomy" id="108486"/>
    <lineage>
        <taxon>Bacteria</taxon>
        <taxon>Bacillati</taxon>
        <taxon>Actinomycetota</taxon>
        <taxon>Actinomycetes</taxon>
        <taxon>Mycobacteriales</taxon>
        <taxon>Corynebacteriaceae</taxon>
        <taxon>Corynebacterium</taxon>
    </lineage>
</organism>
<dbReference type="GO" id="GO:0005886">
    <property type="term" value="C:plasma membrane"/>
    <property type="evidence" value="ECO:0007669"/>
    <property type="project" value="UniProtKB-SubCell"/>
</dbReference>
<feature type="transmembrane region" description="Helical" evidence="9">
    <location>
        <begin position="212"/>
        <end position="235"/>
    </location>
</feature>
<feature type="transmembrane region" description="Helical" evidence="9">
    <location>
        <begin position="376"/>
        <end position="399"/>
    </location>
</feature>
<comment type="subcellular location">
    <subcellularLocation>
        <location evidence="1">Cell membrane</location>
        <topology evidence="1">Multi-pass membrane protein</topology>
    </subcellularLocation>
</comment>
<feature type="compositionally biased region" description="Basic and acidic residues" evidence="8">
    <location>
        <begin position="1"/>
        <end position="10"/>
    </location>
</feature>
<feature type="transmembrane region" description="Helical" evidence="9">
    <location>
        <begin position="469"/>
        <end position="487"/>
    </location>
</feature>
<feature type="transmembrane region" description="Helical" evidence="9">
    <location>
        <begin position="499"/>
        <end position="519"/>
    </location>
</feature>
<dbReference type="GO" id="GO:0022857">
    <property type="term" value="F:transmembrane transporter activity"/>
    <property type="evidence" value="ECO:0007669"/>
    <property type="project" value="InterPro"/>
</dbReference>
<comment type="similarity">
    <text evidence="2">Belongs to the BCCT transporter (TC 2.A.15) family.</text>
</comment>
<feature type="transmembrane region" description="Helical" evidence="9">
    <location>
        <begin position="78"/>
        <end position="98"/>
    </location>
</feature>
<evidence type="ECO:0000256" key="9">
    <source>
        <dbReference type="SAM" id="Phobius"/>
    </source>
</evidence>
<dbReference type="OrthoDB" id="9775735at2"/>
<dbReference type="PANTHER" id="PTHR30047">
    <property type="entry name" value="HIGH-AFFINITY CHOLINE TRANSPORT PROTEIN-RELATED"/>
    <property type="match status" value="1"/>
</dbReference>
<dbReference type="PROSITE" id="PS01303">
    <property type="entry name" value="BCCT"/>
    <property type="match status" value="1"/>
</dbReference>
<evidence type="ECO:0000256" key="3">
    <source>
        <dbReference type="ARBA" id="ARBA00022448"/>
    </source>
</evidence>
<keyword evidence="11" id="KW-1185">Reference proteome</keyword>
<keyword evidence="5 9" id="KW-0812">Transmembrane</keyword>
<reference evidence="10 11" key="1">
    <citation type="submission" date="2018-09" db="EMBL/GenBank/DDBJ databases">
        <title>Optimization and identification of Corynebacterium falsenii FN1-14 from fish paste.</title>
        <authorList>
            <person name="Daroonpunt R."/>
            <person name="Tanasupawat S."/>
        </authorList>
    </citation>
    <scope>NUCLEOTIDE SEQUENCE [LARGE SCALE GENOMIC DNA]</scope>
    <source>
        <strain evidence="10 11">FN1-14</strain>
    </source>
</reference>
<dbReference type="Pfam" id="PF02028">
    <property type="entry name" value="BCCT"/>
    <property type="match status" value="1"/>
</dbReference>
<feature type="transmembrane region" description="Helical" evidence="9">
    <location>
        <begin position="289"/>
        <end position="312"/>
    </location>
</feature>
<evidence type="ECO:0000256" key="2">
    <source>
        <dbReference type="ARBA" id="ARBA00005658"/>
    </source>
</evidence>
<feature type="compositionally biased region" description="Basic and acidic residues" evidence="8">
    <location>
        <begin position="636"/>
        <end position="650"/>
    </location>
</feature>
<feature type="transmembrane region" description="Helical" evidence="9">
    <location>
        <begin position="255"/>
        <end position="277"/>
    </location>
</feature>
<feature type="transmembrane region" description="Helical" evidence="9">
    <location>
        <begin position="173"/>
        <end position="191"/>
    </location>
</feature>
<dbReference type="RefSeq" id="WP_119664057.1">
    <property type="nucleotide sequence ID" value="NZ_QXJK01000001.1"/>
</dbReference>
<feature type="transmembrane region" description="Helical" evidence="9">
    <location>
        <begin position="346"/>
        <end position="364"/>
    </location>
</feature>
<keyword evidence="3" id="KW-0813">Transport</keyword>
<accession>A0A418Q9J2</accession>
<dbReference type="InterPro" id="IPR018093">
    <property type="entry name" value="BCCT_CS"/>
</dbReference>
<dbReference type="EMBL" id="QXJK01000001">
    <property type="protein sequence ID" value="RIX36681.1"/>
    <property type="molecule type" value="Genomic_DNA"/>
</dbReference>
<evidence type="ECO:0000313" key="11">
    <source>
        <dbReference type="Proteomes" id="UP000285278"/>
    </source>
</evidence>
<proteinExistence type="inferred from homology"/>
<evidence type="ECO:0000256" key="5">
    <source>
        <dbReference type="ARBA" id="ARBA00022692"/>
    </source>
</evidence>
<feature type="transmembrane region" description="Helical" evidence="9">
    <location>
        <begin position="118"/>
        <end position="138"/>
    </location>
</feature>
<dbReference type="PANTHER" id="PTHR30047:SF7">
    <property type="entry name" value="HIGH-AFFINITY CHOLINE TRANSPORT PROTEIN"/>
    <property type="match status" value="1"/>
</dbReference>
<gene>
    <name evidence="10" type="ORF">D3M95_00225</name>
</gene>
<keyword evidence="6 9" id="KW-1133">Transmembrane helix</keyword>
<feature type="region of interest" description="Disordered" evidence="8">
    <location>
        <begin position="616"/>
        <end position="662"/>
    </location>
</feature>
<evidence type="ECO:0000256" key="7">
    <source>
        <dbReference type="ARBA" id="ARBA00023136"/>
    </source>
</evidence>
<evidence type="ECO:0000256" key="6">
    <source>
        <dbReference type="ARBA" id="ARBA00022989"/>
    </source>
</evidence>
<evidence type="ECO:0000256" key="8">
    <source>
        <dbReference type="SAM" id="MobiDB-lite"/>
    </source>
</evidence>
<feature type="compositionally biased region" description="Basic residues" evidence="8">
    <location>
        <begin position="553"/>
        <end position="562"/>
    </location>
</feature>
<evidence type="ECO:0000313" key="10">
    <source>
        <dbReference type="EMBL" id="RIX36681.1"/>
    </source>
</evidence>
<name>A0A418Q9J2_9CORY</name>
<keyword evidence="4" id="KW-1003">Cell membrane</keyword>
<dbReference type="InterPro" id="IPR000060">
    <property type="entry name" value="BCCT_transptr"/>
</dbReference>
<evidence type="ECO:0000256" key="4">
    <source>
        <dbReference type="ARBA" id="ARBA00022475"/>
    </source>
</evidence>
<dbReference type="AlphaFoldDB" id="A0A418Q9J2"/>
<evidence type="ECO:0000256" key="1">
    <source>
        <dbReference type="ARBA" id="ARBA00004651"/>
    </source>
</evidence>
<feature type="region of interest" description="Disordered" evidence="8">
    <location>
        <begin position="544"/>
        <end position="576"/>
    </location>
</feature>
<keyword evidence="7 9" id="KW-0472">Membrane</keyword>
<comment type="caution">
    <text evidence="10">The sequence shown here is derived from an EMBL/GenBank/DDBJ whole genome shotgun (WGS) entry which is preliminary data.</text>
</comment>
<protein>
    <submittedName>
        <fullName evidence="10">BCCT family transporter</fullName>
    </submittedName>
</protein>
<feature type="transmembrane region" description="Helical" evidence="9">
    <location>
        <begin position="39"/>
        <end position="58"/>
    </location>
</feature>
<sequence>MSVSEARRTNGADGGASRSGDVNDGGHVIQKDENAPIDWVVTSAAAVLILAVVAWGLFFGDSFSSFASSALSYVVDDWGWLYVLASSVFVFFILFIAFSRFGHIRLGKDTEAPEFSTVSWVAMMFAAGMGIGLMFYGVTEPLTHYRDGVPGGEPGNVGNAMATTLFHWGLHPWSLYAIVALAIAYGTFRLGRKQLLSAAFIPLIGERRAEGWLGRVIDTATIFATVFGTAASLGIGAVQIQSGLDSTGLIHNPGTWVIVGTIVLLSVCFLISAASGVGKGIQYISNANMILAGLLALFVLIVGPTVVILNMIPTSLGNYLSQFFEMASRTADSDADAGKWLGSWTIFYWAWWVSWSPFVGMFLARISRGRTIREFVSVILLVPTIVTLIWFAIFGGSAIHLDEIGQSIWGDGDSTRQLFNLLETFPMGHVASILAMILLATFFITSADSASTVMGTLSQNGRLVADRKVTVLWGVLTAAIAIVLLISGGDGTLTNLQNVTIIAASPFVFVIIALMFAIVKALSNDPLYLDEKAQREHSLRAARERRLGEQRNRAGRKSRAVRKAGATVATGVPQEDVADGTLDAEIEAGPVADDYREASDPQLAHRQDMEYAEHAATLDSDEVDLDEATAQSDSSESQKPHRDPTKPSDRDGDDSQNGRNSQ</sequence>